<dbReference type="GO" id="GO:0000160">
    <property type="term" value="P:phosphorelay signal transduction system"/>
    <property type="evidence" value="ECO:0007669"/>
    <property type="project" value="UniProtKB-KW"/>
</dbReference>
<reference evidence="8 9" key="1">
    <citation type="submission" date="2017-06" db="EMBL/GenBank/DDBJ databases">
        <title>Genome sequencing of cyanobaciteial culture collection at National Institute for Environmental Studies (NIES).</title>
        <authorList>
            <person name="Hirose Y."/>
            <person name="Shimura Y."/>
            <person name="Fujisawa T."/>
            <person name="Nakamura Y."/>
            <person name="Kawachi M."/>
        </authorList>
    </citation>
    <scope>NUCLEOTIDE SEQUENCE [LARGE SCALE GENOMIC DNA]</scope>
    <source>
        <strain evidence="8 9">NIES-2135</strain>
        <plasmid evidence="9">Plasmid Plasmid2 dna</plasmid>
    </source>
</reference>
<keyword evidence="6" id="KW-0902">Two-component regulatory system</keyword>
<evidence type="ECO:0000256" key="4">
    <source>
        <dbReference type="ARBA" id="ARBA00022679"/>
    </source>
</evidence>
<gene>
    <name evidence="8" type="ORF">NIES2135_65590</name>
</gene>
<dbReference type="InterPro" id="IPR005467">
    <property type="entry name" value="His_kinase_dom"/>
</dbReference>
<dbReference type="PANTHER" id="PTHR43711:SF1">
    <property type="entry name" value="HISTIDINE KINASE 1"/>
    <property type="match status" value="1"/>
</dbReference>
<dbReference type="InterPro" id="IPR004358">
    <property type="entry name" value="Sig_transdc_His_kin-like_C"/>
</dbReference>
<evidence type="ECO:0000256" key="2">
    <source>
        <dbReference type="ARBA" id="ARBA00012438"/>
    </source>
</evidence>
<organism evidence="8 9">
    <name type="scientific">Leptolyngbya boryana NIES-2135</name>
    <dbReference type="NCBI Taxonomy" id="1973484"/>
    <lineage>
        <taxon>Bacteria</taxon>
        <taxon>Bacillati</taxon>
        <taxon>Cyanobacteriota</taxon>
        <taxon>Cyanophyceae</taxon>
        <taxon>Leptolyngbyales</taxon>
        <taxon>Leptolyngbyaceae</taxon>
        <taxon>Leptolyngbya group</taxon>
        <taxon>Leptolyngbya</taxon>
    </lineage>
</organism>
<dbReference type="SUPFAM" id="SSF55874">
    <property type="entry name" value="ATPase domain of HSP90 chaperone/DNA topoisomerase II/histidine kinase"/>
    <property type="match status" value="1"/>
</dbReference>
<dbReference type="FunFam" id="3.30.565.10:FF:000006">
    <property type="entry name" value="Sensor histidine kinase WalK"/>
    <property type="match status" value="1"/>
</dbReference>
<dbReference type="Gene3D" id="3.30.565.10">
    <property type="entry name" value="Histidine kinase-like ATPase, C-terminal domain"/>
    <property type="match status" value="1"/>
</dbReference>
<proteinExistence type="predicted"/>
<accession>A0A1Z4JSI8</accession>
<keyword evidence="8" id="KW-0614">Plasmid</keyword>
<dbReference type="PROSITE" id="PS50109">
    <property type="entry name" value="HIS_KIN"/>
    <property type="match status" value="1"/>
</dbReference>
<keyword evidence="5 8" id="KW-0418">Kinase</keyword>
<evidence type="ECO:0000256" key="5">
    <source>
        <dbReference type="ARBA" id="ARBA00022777"/>
    </source>
</evidence>
<evidence type="ECO:0000259" key="7">
    <source>
        <dbReference type="PROSITE" id="PS50109"/>
    </source>
</evidence>
<keyword evidence="9" id="KW-1185">Reference proteome</keyword>
<dbReference type="Gene3D" id="1.10.287.130">
    <property type="match status" value="1"/>
</dbReference>
<keyword evidence="4" id="KW-0808">Transferase</keyword>
<dbReference type="Proteomes" id="UP000217895">
    <property type="component" value="Plasmid Plasmid2 dna"/>
</dbReference>
<dbReference type="AlphaFoldDB" id="A0A1Z4JSI8"/>
<comment type="catalytic activity">
    <reaction evidence="1">
        <text>ATP + protein L-histidine = ADP + protein N-phospho-L-histidine.</text>
        <dbReference type="EC" id="2.7.13.3"/>
    </reaction>
</comment>
<dbReference type="InterPro" id="IPR050736">
    <property type="entry name" value="Sensor_HK_Regulatory"/>
</dbReference>
<dbReference type="PANTHER" id="PTHR43711">
    <property type="entry name" value="TWO-COMPONENT HISTIDINE KINASE"/>
    <property type="match status" value="1"/>
</dbReference>
<evidence type="ECO:0000256" key="1">
    <source>
        <dbReference type="ARBA" id="ARBA00000085"/>
    </source>
</evidence>
<geneLocation type="plasmid" evidence="8">
    <name>plasmid2</name>
</geneLocation>
<dbReference type="InterPro" id="IPR003594">
    <property type="entry name" value="HATPase_dom"/>
</dbReference>
<dbReference type="Pfam" id="PF02518">
    <property type="entry name" value="HATPase_c"/>
    <property type="match status" value="1"/>
</dbReference>
<protein>
    <recommendedName>
        <fullName evidence="2">histidine kinase</fullName>
        <ecNumber evidence="2">2.7.13.3</ecNumber>
    </recommendedName>
</protein>
<feature type="domain" description="Histidine kinase" evidence="7">
    <location>
        <begin position="1"/>
        <end position="191"/>
    </location>
</feature>
<evidence type="ECO:0000256" key="3">
    <source>
        <dbReference type="ARBA" id="ARBA00022553"/>
    </source>
</evidence>
<dbReference type="CDD" id="cd00075">
    <property type="entry name" value="HATPase"/>
    <property type="match status" value="1"/>
</dbReference>
<sequence>MEEPHLRDRFFESIEDETRRLARLIHDLLDLGRLEAGATLLEQQQIDLQQLINRAVRALETRMQARQMSLHLNVAKVSLVGDPERLLQALLNILDNAIKHSKENSQVSITGARDGQQVVITIQDQGPGIEPTALPRIFEQFYTGDPSRKGNSTGLGLAIAQRIIQAHGGTITASSSIGQGAKFTIYLPLHPLERSTN</sequence>
<evidence type="ECO:0000256" key="6">
    <source>
        <dbReference type="ARBA" id="ARBA00023012"/>
    </source>
</evidence>
<dbReference type="GO" id="GO:0004673">
    <property type="term" value="F:protein histidine kinase activity"/>
    <property type="evidence" value="ECO:0007669"/>
    <property type="project" value="UniProtKB-EC"/>
</dbReference>
<dbReference type="PRINTS" id="PR00344">
    <property type="entry name" value="BCTRLSENSOR"/>
</dbReference>
<dbReference type="SMART" id="SM00387">
    <property type="entry name" value="HATPase_c"/>
    <property type="match status" value="1"/>
</dbReference>
<evidence type="ECO:0000313" key="8">
    <source>
        <dbReference type="EMBL" id="BAY59682.1"/>
    </source>
</evidence>
<dbReference type="InterPro" id="IPR036890">
    <property type="entry name" value="HATPase_C_sf"/>
</dbReference>
<name>A0A1Z4JSI8_LEPBY</name>
<dbReference type="EC" id="2.7.13.3" evidence="2"/>
<keyword evidence="3" id="KW-0597">Phosphoprotein</keyword>
<dbReference type="EMBL" id="AP018205">
    <property type="protein sequence ID" value="BAY59682.1"/>
    <property type="molecule type" value="Genomic_DNA"/>
</dbReference>
<evidence type="ECO:0000313" key="9">
    <source>
        <dbReference type="Proteomes" id="UP000217895"/>
    </source>
</evidence>